<organism evidence="2 3">
    <name type="scientific">Salipiger profundus</name>
    <dbReference type="NCBI Taxonomy" id="1229727"/>
    <lineage>
        <taxon>Bacteria</taxon>
        <taxon>Pseudomonadati</taxon>
        <taxon>Pseudomonadota</taxon>
        <taxon>Alphaproteobacteria</taxon>
        <taxon>Rhodobacterales</taxon>
        <taxon>Roseobacteraceae</taxon>
        <taxon>Salipiger</taxon>
    </lineage>
</organism>
<name>A0A1U7D6L0_9RHOB</name>
<feature type="region of interest" description="Disordered" evidence="1">
    <location>
        <begin position="1"/>
        <end position="28"/>
    </location>
</feature>
<accession>A0A1U7D6L0</accession>
<sequence length="93" mass="10036">MSLDMARGQPAGILQPRGLSGMRDRAARSARDRVARVFPACSDRARPPLRCCRSRLRPSNRQGPRASSLALAPPFAYPVPDRILLPGGPATCV</sequence>
<dbReference type="Proteomes" id="UP000186559">
    <property type="component" value="Chromosome"/>
</dbReference>
<keyword evidence="3" id="KW-1185">Reference proteome</keyword>
<gene>
    <name evidence="2" type="ORF">Ga0080559_TMP2952</name>
</gene>
<proteinExistence type="predicted"/>
<dbReference type="STRING" id="1229727.Ga0080559_TMP2952"/>
<evidence type="ECO:0000313" key="2">
    <source>
        <dbReference type="EMBL" id="APX23748.1"/>
    </source>
</evidence>
<dbReference type="KEGG" id="tpro:Ga0080559_TMP2952"/>
<evidence type="ECO:0000256" key="1">
    <source>
        <dbReference type="SAM" id="MobiDB-lite"/>
    </source>
</evidence>
<dbReference type="AlphaFoldDB" id="A0A1U7D6L0"/>
<evidence type="ECO:0000313" key="3">
    <source>
        <dbReference type="Proteomes" id="UP000186559"/>
    </source>
</evidence>
<dbReference type="EMBL" id="CP014796">
    <property type="protein sequence ID" value="APX23748.1"/>
    <property type="molecule type" value="Genomic_DNA"/>
</dbReference>
<protein>
    <submittedName>
        <fullName evidence="2">Uncharacterized protein</fullName>
    </submittedName>
</protein>
<reference evidence="2 3" key="1">
    <citation type="submission" date="2016-03" db="EMBL/GenBank/DDBJ databases">
        <title>Deep-sea bacteria in the southern Pacific.</title>
        <authorList>
            <person name="Tang K."/>
        </authorList>
    </citation>
    <scope>NUCLEOTIDE SEQUENCE [LARGE SCALE GENOMIC DNA]</scope>
    <source>
        <strain evidence="2 3">JLT2016</strain>
    </source>
</reference>